<evidence type="ECO:0000313" key="6">
    <source>
        <dbReference type="Proteomes" id="UP000676325"/>
    </source>
</evidence>
<dbReference type="RefSeq" id="WP_212516805.1">
    <property type="nucleotide sequence ID" value="NZ_JAGSOH010000007.1"/>
</dbReference>
<protein>
    <submittedName>
        <fullName evidence="5">Universal stress protein</fullName>
    </submittedName>
</protein>
<dbReference type="Pfam" id="PF00582">
    <property type="entry name" value="Usp"/>
    <property type="match status" value="2"/>
</dbReference>
<dbReference type="InterPro" id="IPR006015">
    <property type="entry name" value="Universal_stress_UspA"/>
</dbReference>
<proteinExistence type="inferred from homology"/>
<evidence type="ECO:0000259" key="4">
    <source>
        <dbReference type="Pfam" id="PF00582"/>
    </source>
</evidence>
<comment type="caution">
    <text evidence="5">The sequence shown here is derived from an EMBL/GenBank/DDBJ whole genome shotgun (WGS) entry which is preliminary data.</text>
</comment>
<keyword evidence="2" id="KW-0547">Nucleotide-binding</keyword>
<evidence type="ECO:0000313" key="5">
    <source>
        <dbReference type="EMBL" id="MBR7825651.1"/>
    </source>
</evidence>
<keyword evidence="6" id="KW-1185">Reference proteome</keyword>
<dbReference type="SUPFAM" id="SSF52402">
    <property type="entry name" value="Adenine nucleotide alpha hydrolases-like"/>
    <property type="match status" value="2"/>
</dbReference>
<sequence>MAGNPEQGEPGAVAAGAVVAGVDASENAMNAAEWAAGEATVRGVPLVLAHAVDVPDVSVLEPSEFALQARAEGLALVERVASRVRARFADVEAYVVVSDLSPAQTLVELSGTAALIVTGTRGHGGFAGMLAGSVSRKLAAHARCPLVVVHGGEVARPETIYEVVLGVEPDQAEAPIRYAFAAAERYGALLRAVRVWHPRTLYPSVTAAYDVNPGQARNEQTGSAERLIEPVAADFPTVKAEVSAGRGNTVPILVESARGAGLLVVGAHRHRPPLSVGAGYVVDGLLAHSPAPVAVVPIH</sequence>
<accession>A0A941E5T1</accession>
<feature type="domain" description="UspA" evidence="4">
    <location>
        <begin position="18"/>
        <end position="150"/>
    </location>
</feature>
<dbReference type="Gene3D" id="3.40.50.620">
    <property type="entry name" value="HUPs"/>
    <property type="match status" value="2"/>
</dbReference>
<dbReference type="Proteomes" id="UP000676325">
    <property type="component" value="Unassembled WGS sequence"/>
</dbReference>
<evidence type="ECO:0000256" key="1">
    <source>
        <dbReference type="ARBA" id="ARBA00008791"/>
    </source>
</evidence>
<dbReference type="PANTHER" id="PTHR46268:SF27">
    <property type="entry name" value="UNIVERSAL STRESS PROTEIN RV2623"/>
    <property type="match status" value="1"/>
</dbReference>
<organism evidence="5 6">
    <name type="scientific">Actinospica acidithermotolerans</name>
    <dbReference type="NCBI Taxonomy" id="2828514"/>
    <lineage>
        <taxon>Bacteria</taxon>
        <taxon>Bacillati</taxon>
        <taxon>Actinomycetota</taxon>
        <taxon>Actinomycetes</taxon>
        <taxon>Catenulisporales</taxon>
        <taxon>Actinospicaceae</taxon>
        <taxon>Actinospica</taxon>
    </lineage>
</organism>
<dbReference type="GO" id="GO:0005524">
    <property type="term" value="F:ATP binding"/>
    <property type="evidence" value="ECO:0007669"/>
    <property type="project" value="UniProtKB-KW"/>
</dbReference>
<dbReference type="PANTHER" id="PTHR46268">
    <property type="entry name" value="STRESS RESPONSE PROTEIN NHAX"/>
    <property type="match status" value="1"/>
</dbReference>
<dbReference type="InterPro" id="IPR006016">
    <property type="entry name" value="UspA"/>
</dbReference>
<evidence type="ECO:0000256" key="2">
    <source>
        <dbReference type="ARBA" id="ARBA00022741"/>
    </source>
</evidence>
<dbReference type="AlphaFoldDB" id="A0A941E5T1"/>
<comment type="similarity">
    <text evidence="1">Belongs to the universal stress protein A family.</text>
</comment>
<feature type="domain" description="UspA" evidence="4">
    <location>
        <begin position="163"/>
        <end position="297"/>
    </location>
</feature>
<dbReference type="EMBL" id="JAGSOH010000007">
    <property type="protein sequence ID" value="MBR7825651.1"/>
    <property type="molecule type" value="Genomic_DNA"/>
</dbReference>
<dbReference type="InterPro" id="IPR014729">
    <property type="entry name" value="Rossmann-like_a/b/a_fold"/>
</dbReference>
<reference evidence="5" key="1">
    <citation type="submission" date="2021-04" db="EMBL/GenBank/DDBJ databases">
        <title>Genome based classification of Actinospica acidithermotolerans sp. nov., an actinobacterium isolated from an Indonesian hot spring.</title>
        <authorList>
            <person name="Kusuma A.B."/>
            <person name="Putra K.E."/>
            <person name="Nafisah S."/>
            <person name="Loh J."/>
            <person name="Nouioui I."/>
            <person name="Goodfellow M."/>
        </authorList>
    </citation>
    <scope>NUCLEOTIDE SEQUENCE</scope>
    <source>
        <strain evidence="5">MGRD01-02</strain>
    </source>
</reference>
<evidence type="ECO:0000256" key="3">
    <source>
        <dbReference type="ARBA" id="ARBA00022840"/>
    </source>
</evidence>
<dbReference type="PRINTS" id="PR01438">
    <property type="entry name" value="UNVRSLSTRESS"/>
</dbReference>
<gene>
    <name evidence="5" type="ORF">KDK95_04980</name>
</gene>
<name>A0A941E5T1_9ACTN</name>
<keyword evidence="3" id="KW-0067">ATP-binding</keyword>